<dbReference type="Gene3D" id="3.90.228.10">
    <property type="match status" value="1"/>
</dbReference>
<sequence length="497" mass="55418">MFRGRVSRLSVVLPRHPADPAKRDCRREACRFGAGCYRRSTAHLERYAHPGDRNYRKETLLQLFDFHDPEEEFAQTFEYCSKDNAGSEVDGEWEAAGGTATGRLAIFPIFSPQVLRKGLLVSSQSYWSQHFFPNSRGALRKVAGAGVASNGSRLSGGWLRQLLALCELGFAALHVADRFRSREDDDTSCSCAEFSAVAAGRLCECGHKESAHRSIADVFSVGEDALKHWQTADDGSLLNGLVNVEDADVLSRMQELFNQSHKTSDNWTRDRGCSLHGRCDAACLRKNGHRVPKGFAVKKVFRNQNLDLWKHYVLMRNSISSECGEDSHFTPISVHADVQVEASMSATCNEWRLFHGTNVDASRGICGSNFRLALSGTGATWKEPGEAKGSPLYGFGIYLAEMVTKSDEYADPLPEGEEEAGLHALLVVRCVGGRANVVETNEIDKERLKKEVFDGPYHSVFGDRVKTLGKPYREIIVYDKDQIYPEYLVLYERLSKT</sequence>
<accession>A0A812NW41</accession>
<dbReference type="GO" id="GO:0003950">
    <property type="term" value="F:NAD+ poly-ADP-ribosyltransferase activity"/>
    <property type="evidence" value="ECO:0007669"/>
    <property type="project" value="InterPro"/>
</dbReference>
<dbReference type="GO" id="GO:0005634">
    <property type="term" value="C:nucleus"/>
    <property type="evidence" value="ECO:0007669"/>
    <property type="project" value="TreeGrafter"/>
</dbReference>
<dbReference type="EMBL" id="CAJNDS010002099">
    <property type="protein sequence ID" value="CAE7325428.1"/>
    <property type="molecule type" value="Genomic_DNA"/>
</dbReference>
<reference evidence="3" key="1">
    <citation type="submission" date="2021-02" db="EMBL/GenBank/DDBJ databases">
        <authorList>
            <person name="Dougan E. K."/>
            <person name="Rhodes N."/>
            <person name="Thang M."/>
            <person name="Chan C."/>
        </authorList>
    </citation>
    <scope>NUCLEOTIDE SEQUENCE</scope>
</reference>
<dbReference type="GO" id="GO:1990404">
    <property type="term" value="F:NAD+-protein mono-ADP-ribosyltransferase activity"/>
    <property type="evidence" value="ECO:0007669"/>
    <property type="project" value="TreeGrafter"/>
</dbReference>
<name>A0A812NW41_9DINO</name>
<dbReference type="SUPFAM" id="SSF56399">
    <property type="entry name" value="ADP-ribosylation"/>
    <property type="match status" value="1"/>
</dbReference>
<dbReference type="PANTHER" id="PTHR45740">
    <property type="entry name" value="POLY [ADP-RIBOSE] POLYMERASE"/>
    <property type="match status" value="1"/>
</dbReference>
<dbReference type="Pfam" id="PF00644">
    <property type="entry name" value="PARP"/>
    <property type="match status" value="1"/>
</dbReference>
<keyword evidence="4" id="KW-1185">Reference proteome</keyword>
<feature type="domain" description="PARP catalytic" evidence="1">
    <location>
        <begin position="333"/>
        <end position="491"/>
    </location>
</feature>
<proteinExistence type="predicted"/>
<dbReference type="PANTHER" id="PTHR45740:SF2">
    <property type="entry name" value="POLY [ADP-RIBOSE] POLYMERASE"/>
    <property type="match status" value="1"/>
</dbReference>
<dbReference type="AlphaFoldDB" id="A0A812NW41"/>
<dbReference type="InterPro" id="IPR051712">
    <property type="entry name" value="ARTD-AVP"/>
</dbReference>
<dbReference type="Pfam" id="PF10283">
    <property type="entry name" value="zf-CCHH"/>
    <property type="match status" value="1"/>
</dbReference>
<protein>
    <submittedName>
        <fullName evidence="3">PARP12 protein</fullName>
    </submittedName>
</protein>
<dbReference type="Proteomes" id="UP000604046">
    <property type="component" value="Unassembled WGS sequence"/>
</dbReference>
<feature type="domain" description="PBZ-type" evidence="2">
    <location>
        <begin position="27"/>
        <end position="52"/>
    </location>
</feature>
<evidence type="ECO:0000259" key="1">
    <source>
        <dbReference type="Pfam" id="PF00644"/>
    </source>
</evidence>
<comment type="caution">
    <text evidence="3">The sequence shown here is derived from an EMBL/GenBank/DDBJ whole genome shotgun (WGS) entry which is preliminary data.</text>
</comment>
<evidence type="ECO:0000313" key="4">
    <source>
        <dbReference type="Proteomes" id="UP000604046"/>
    </source>
</evidence>
<evidence type="ECO:0000313" key="3">
    <source>
        <dbReference type="EMBL" id="CAE7325428.1"/>
    </source>
</evidence>
<evidence type="ECO:0000259" key="2">
    <source>
        <dbReference type="Pfam" id="PF10283"/>
    </source>
</evidence>
<organism evidence="3 4">
    <name type="scientific">Symbiodinium natans</name>
    <dbReference type="NCBI Taxonomy" id="878477"/>
    <lineage>
        <taxon>Eukaryota</taxon>
        <taxon>Sar</taxon>
        <taxon>Alveolata</taxon>
        <taxon>Dinophyceae</taxon>
        <taxon>Suessiales</taxon>
        <taxon>Symbiodiniaceae</taxon>
        <taxon>Symbiodinium</taxon>
    </lineage>
</organism>
<dbReference type="InterPro" id="IPR012317">
    <property type="entry name" value="Poly(ADP-ribose)pol_cat_dom"/>
</dbReference>
<dbReference type="InterPro" id="IPR019406">
    <property type="entry name" value="APLF_PBZ"/>
</dbReference>
<dbReference type="OrthoDB" id="421072at2759"/>
<gene>
    <name evidence="3" type="primary">PARP12</name>
    <name evidence="3" type="ORF">SNAT2548_LOCUS17036</name>
</gene>